<proteinExistence type="predicted"/>
<comment type="caution">
    <text evidence="1">The sequence shown here is derived from an EMBL/GenBank/DDBJ whole genome shotgun (WGS) entry which is preliminary data.</text>
</comment>
<feature type="non-terminal residue" evidence="1">
    <location>
        <position position="1"/>
    </location>
</feature>
<evidence type="ECO:0008006" key="2">
    <source>
        <dbReference type="Google" id="ProtNLM"/>
    </source>
</evidence>
<protein>
    <recommendedName>
        <fullName evidence="2">VWFA domain-containing protein</fullName>
    </recommendedName>
</protein>
<sequence>NNPGAHVGPQEFSICDKGLDPAIIEGDLELATRTMQRASPSGVTPLAQHVREIRDNVTAMMGDLNSQGKKITVILATDGLPTNERGVGGVYERNEFTEALRSLEGLPIWIVIRLCTDEDDVVEVSL</sequence>
<dbReference type="EMBL" id="BART01006902">
    <property type="protein sequence ID" value="GAG71401.1"/>
    <property type="molecule type" value="Genomic_DNA"/>
</dbReference>
<reference evidence="1" key="1">
    <citation type="journal article" date="2014" name="Front. Microbiol.">
        <title>High frequency of phylogenetically diverse reductive dehalogenase-homologous genes in deep subseafloor sedimentary metagenomes.</title>
        <authorList>
            <person name="Kawai M."/>
            <person name="Futagami T."/>
            <person name="Toyoda A."/>
            <person name="Takaki Y."/>
            <person name="Nishi S."/>
            <person name="Hori S."/>
            <person name="Arai W."/>
            <person name="Tsubouchi T."/>
            <person name="Morono Y."/>
            <person name="Uchiyama I."/>
            <person name="Ito T."/>
            <person name="Fujiyama A."/>
            <person name="Inagaki F."/>
            <person name="Takami H."/>
        </authorList>
    </citation>
    <scope>NUCLEOTIDE SEQUENCE</scope>
    <source>
        <strain evidence="1">Expedition CK06-06</strain>
    </source>
</reference>
<evidence type="ECO:0000313" key="1">
    <source>
        <dbReference type="EMBL" id="GAG71401.1"/>
    </source>
</evidence>
<accession>X1BH66</accession>
<gene>
    <name evidence="1" type="ORF">S01H4_15753</name>
</gene>
<organism evidence="1">
    <name type="scientific">marine sediment metagenome</name>
    <dbReference type="NCBI Taxonomy" id="412755"/>
    <lineage>
        <taxon>unclassified sequences</taxon>
        <taxon>metagenomes</taxon>
        <taxon>ecological metagenomes</taxon>
    </lineage>
</organism>
<name>X1BH66_9ZZZZ</name>
<dbReference type="AlphaFoldDB" id="X1BH66"/>